<feature type="compositionally biased region" description="Basic residues" evidence="1">
    <location>
        <begin position="42"/>
        <end position="52"/>
    </location>
</feature>
<proteinExistence type="predicted"/>
<name>A0A9P6G466_9PLEO</name>
<protein>
    <submittedName>
        <fullName evidence="2">Uncharacterized protein</fullName>
    </submittedName>
</protein>
<organism evidence="2 3">
    <name type="scientific">Paraphaeosphaeria minitans</name>
    <dbReference type="NCBI Taxonomy" id="565426"/>
    <lineage>
        <taxon>Eukaryota</taxon>
        <taxon>Fungi</taxon>
        <taxon>Dikarya</taxon>
        <taxon>Ascomycota</taxon>
        <taxon>Pezizomycotina</taxon>
        <taxon>Dothideomycetes</taxon>
        <taxon>Pleosporomycetidae</taxon>
        <taxon>Pleosporales</taxon>
        <taxon>Massarineae</taxon>
        <taxon>Didymosphaeriaceae</taxon>
        <taxon>Paraphaeosphaeria</taxon>
    </lineage>
</organism>
<feature type="region of interest" description="Disordered" evidence="1">
    <location>
        <begin position="1"/>
        <end position="52"/>
    </location>
</feature>
<dbReference type="OrthoDB" id="3960873at2759"/>
<dbReference type="Proteomes" id="UP000756921">
    <property type="component" value="Unassembled WGS sequence"/>
</dbReference>
<evidence type="ECO:0000256" key="1">
    <source>
        <dbReference type="SAM" id="MobiDB-lite"/>
    </source>
</evidence>
<accession>A0A9P6G466</accession>
<sequence length="136" mass="14755">MTEPKPGTATTHTVSGGLPGQPTTRHRLRRPASTALQVERHQRSRKSPHRHPACYYRCHTIHSHRQPRPLSPHVEGVVPLSTYPTRSEASRGSVAWLLDPRARRSGASFSGSCIAAGALTLPPMAGHNTTHGHIGT</sequence>
<dbReference type="EMBL" id="WJXW01000019">
    <property type="protein sequence ID" value="KAF9728502.1"/>
    <property type="molecule type" value="Genomic_DNA"/>
</dbReference>
<reference evidence="2" key="1">
    <citation type="journal article" date="2020" name="Mol. Plant Microbe Interact.">
        <title>Genome Sequence of the Biocontrol Agent Coniothyrium minitans strain Conio (IMI 134523).</title>
        <authorList>
            <person name="Patel D."/>
            <person name="Shittu T.A."/>
            <person name="Baroncelli R."/>
            <person name="Muthumeenakshi S."/>
            <person name="Osborne T.H."/>
            <person name="Janganan T.K."/>
            <person name="Sreenivasaprasad S."/>
        </authorList>
    </citation>
    <scope>NUCLEOTIDE SEQUENCE</scope>
    <source>
        <strain evidence="2">Conio</strain>
    </source>
</reference>
<dbReference type="AlphaFoldDB" id="A0A9P6G466"/>
<gene>
    <name evidence="2" type="ORF">PMIN01_13330</name>
</gene>
<evidence type="ECO:0000313" key="2">
    <source>
        <dbReference type="EMBL" id="KAF9728502.1"/>
    </source>
</evidence>
<comment type="caution">
    <text evidence="2">The sequence shown here is derived from an EMBL/GenBank/DDBJ whole genome shotgun (WGS) entry which is preliminary data.</text>
</comment>
<keyword evidence="3" id="KW-1185">Reference proteome</keyword>
<evidence type="ECO:0000313" key="3">
    <source>
        <dbReference type="Proteomes" id="UP000756921"/>
    </source>
</evidence>